<dbReference type="PROSITE" id="PS50011">
    <property type="entry name" value="PROTEIN_KINASE_DOM"/>
    <property type="match status" value="2"/>
</dbReference>
<feature type="domain" description="Protein kinase" evidence="2">
    <location>
        <begin position="406"/>
        <end position="684"/>
    </location>
</feature>
<dbReference type="InterPro" id="IPR000719">
    <property type="entry name" value="Prot_kinase_dom"/>
</dbReference>
<dbReference type="Gramene" id="TraesKAR2D01G0058100.1">
    <property type="protein sequence ID" value="cds.TraesKAR2D01G0058100.1"/>
    <property type="gene ID" value="TraesKAR2D01G0058100"/>
</dbReference>
<dbReference type="InterPro" id="IPR050823">
    <property type="entry name" value="Plant_Ser_Thr_Prot_Kinase"/>
</dbReference>
<dbReference type="SMR" id="A0A1D5V077"/>
<dbReference type="PROSITE" id="PS00107">
    <property type="entry name" value="PROTEIN_KINASE_ATP"/>
    <property type="match status" value="2"/>
</dbReference>
<dbReference type="STRING" id="4565.A0A1D5V077"/>
<dbReference type="Pfam" id="PF07714">
    <property type="entry name" value="PK_Tyr_Ser-Thr"/>
    <property type="match status" value="2"/>
</dbReference>
<evidence type="ECO:0000313" key="4">
    <source>
        <dbReference type="Proteomes" id="UP000019116"/>
    </source>
</evidence>
<dbReference type="Gramene" id="TraesLDM2D03G01121410.1">
    <property type="protein sequence ID" value="TraesLDM2D03G01121410.1"/>
    <property type="gene ID" value="TraesLDM2D03G01121410"/>
</dbReference>
<feature type="domain" description="Protein kinase" evidence="2">
    <location>
        <begin position="83"/>
        <end position="369"/>
    </location>
</feature>
<dbReference type="OMA" id="CCEDNNA"/>
<organism evidence="3">
    <name type="scientific">Triticum aestivum</name>
    <name type="common">Wheat</name>
    <dbReference type="NCBI Taxonomy" id="4565"/>
    <lineage>
        <taxon>Eukaryota</taxon>
        <taxon>Viridiplantae</taxon>
        <taxon>Streptophyta</taxon>
        <taxon>Embryophyta</taxon>
        <taxon>Tracheophyta</taxon>
        <taxon>Spermatophyta</taxon>
        <taxon>Magnoliopsida</taxon>
        <taxon>Liliopsida</taxon>
        <taxon>Poales</taxon>
        <taxon>Poaceae</taxon>
        <taxon>BOP clade</taxon>
        <taxon>Pooideae</taxon>
        <taxon>Triticodae</taxon>
        <taxon>Triticeae</taxon>
        <taxon>Triticinae</taxon>
        <taxon>Triticum</taxon>
    </lineage>
</organism>
<proteinExistence type="predicted"/>
<sequence length="702" mass="76705">MGSGSKAASRKSTASWSSSSSWRSLLHDCLGGTMAAGENVPASDGLAEQPLPIVTNHDLPLAASNSNLHAFTFAELSAATEGFACCNQIGSGEFGTAYRGFIVDGVRPGLPAQLVAVKRTRWRVDDYVEGMVKEAMFLGEVQLRHPCLVKMIGYCCEEEHRLLVYEFMAHGSLDDYFFKPFYRPLLPWSTRLSIVLATAKGLVSLHSAEKPLICGEFNASDILLDSDNNAKISLSGLRLDTRASDGSVTTTRSRLGTPRGSAPEYVMSGHLTTKCDVYSFGVVLLEILITGMKWIDMKRPVKEERDLLEHARPNLEDPVKLAGIMDKALKGIYPVAAAHKAALVTYKCLHVKPEDRPDMSDVMKTLDLLTDAAVKEDQLPVPAPVSPNSNLHRFTFAELTAATGGFASGNKIGSGSFGTVYRGSLEDGIRPGLRAQPVAVKRARADDYHSEEHLKDSIFLGELQPRQPSLVKMIGYCYEGLHRLLVYELMGHGSLANYLSNDIRVVLSWSTRLSIALATAKGLLSLHGEEKPLISAKFNASNILLDSYNNVKLSDLWFAKKYGKGDDPNVYTLITSGYGSAPEYVMSGDFTKKSDVYCFGVVLLEILTGQRLAWLACASEQYPRNLRPRLRDPLKLGRIMDPVLKDIYPVAVAHDACMVAYRCLHASPGKRPSMLAVVEALDLLVGVTIVDEVDVGQTSTRP</sequence>
<dbReference type="GO" id="GO:0005524">
    <property type="term" value="F:ATP binding"/>
    <property type="evidence" value="ECO:0007669"/>
    <property type="project" value="UniProtKB-UniRule"/>
</dbReference>
<dbReference type="Gramene" id="TraesSTA2D03G01108750.1">
    <property type="protein sequence ID" value="TraesSTA2D03G01108750.1"/>
    <property type="gene ID" value="TraesSTA2D03G01108750"/>
</dbReference>
<dbReference type="Gramene" id="TraesNOR2D03G01136220.1">
    <property type="protein sequence ID" value="TraesNOR2D03G01136220.1"/>
    <property type="gene ID" value="TraesNOR2D03G01136220"/>
</dbReference>
<accession>A0A1D5V077</accession>
<dbReference type="eggNOG" id="KOG1187">
    <property type="taxonomic scope" value="Eukaryota"/>
</dbReference>
<keyword evidence="1" id="KW-0547">Nucleotide-binding</keyword>
<reference evidence="3" key="1">
    <citation type="submission" date="2018-08" db="EMBL/GenBank/DDBJ databases">
        <authorList>
            <person name="Rossello M."/>
        </authorList>
    </citation>
    <scope>NUCLEOTIDE SEQUENCE [LARGE SCALE GENOMIC DNA]</scope>
    <source>
        <strain evidence="3">cv. Chinese Spring</strain>
    </source>
</reference>
<dbReference type="InterPro" id="IPR001245">
    <property type="entry name" value="Ser-Thr/Tyr_kinase_cat_dom"/>
</dbReference>
<dbReference type="GO" id="GO:0004672">
    <property type="term" value="F:protein kinase activity"/>
    <property type="evidence" value="ECO:0007669"/>
    <property type="project" value="InterPro"/>
</dbReference>
<dbReference type="Gramene" id="TraesWEE_scaffold_058397_01G000300.1">
    <property type="protein sequence ID" value="TraesWEE_scaffold_058397_01G000300.1"/>
    <property type="gene ID" value="TraesWEE_scaffold_058397_01G000300"/>
</dbReference>
<name>A0A1D5V077_WHEAT</name>
<dbReference type="OrthoDB" id="783667at2759"/>
<dbReference type="InterPro" id="IPR017441">
    <property type="entry name" value="Protein_kinase_ATP_BS"/>
</dbReference>
<feature type="binding site" evidence="1">
    <location>
        <position position="118"/>
    </location>
    <ligand>
        <name>ATP</name>
        <dbReference type="ChEBI" id="CHEBI:30616"/>
    </ligand>
</feature>
<keyword evidence="1" id="KW-0067">ATP-binding</keyword>
<dbReference type="InterPro" id="IPR011009">
    <property type="entry name" value="Kinase-like_dom_sf"/>
</dbReference>
<dbReference type="Gramene" id="TraesMAC2D03G01118420.1">
    <property type="protein sequence ID" value="TraesMAC2D03G01118420.1"/>
    <property type="gene ID" value="TraesMAC2D03G01118420"/>
</dbReference>
<dbReference type="EnsemblPlants" id="TraesCS2D02G124300.1">
    <property type="protein sequence ID" value="TraesCS2D02G124300.1"/>
    <property type="gene ID" value="TraesCS2D02G124300"/>
</dbReference>
<keyword evidence="4" id="KW-1185">Reference proteome</keyword>
<dbReference type="Gramene" id="TraesCS2D02G124300.1">
    <property type="protein sequence ID" value="TraesCS2D02G124300.1"/>
    <property type="gene ID" value="TraesCS2D02G124300"/>
</dbReference>
<evidence type="ECO:0000256" key="1">
    <source>
        <dbReference type="PROSITE-ProRule" id="PRU10141"/>
    </source>
</evidence>
<dbReference type="Gramene" id="TraesCS2D03G0262000.1">
    <property type="protein sequence ID" value="TraesCS2D03G0262000.1.CDS"/>
    <property type="gene ID" value="TraesCS2D03G0262000"/>
</dbReference>
<dbReference type="Gene3D" id="1.10.510.10">
    <property type="entry name" value="Transferase(Phosphotransferase) domain 1"/>
    <property type="match status" value="2"/>
</dbReference>
<reference evidence="3" key="2">
    <citation type="submission" date="2018-10" db="UniProtKB">
        <authorList>
            <consortium name="EnsemblPlants"/>
        </authorList>
    </citation>
    <scope>IDENTIFICATION</scope>
</reference>
<evidence type="ECO:0000313" key="3">
    <source>
        <dbReference type="EnsemblPlants" id="TraesCS2D02G124300.1"/>
    </source>
</evidence>
<dbReference type="PaxDb" id="4565-Traes_2DS_BA8D6A32C.2"/>
<feature type="binding site" evidence="1">
    <location>
        <position position="441"/>
    </location>
    <ligand>
        <name>ATP</name>
        <dbReference type="ChEBI" id="CHEBI:30616"/>
    </ligand>
</feature>
<dbReference type="Gene3D" id="3.30.200.20">
    <property type="entry name" value="Phosphorylase Kinase, domain 1"/>
    <property type="match status" value="2"/>
</dbReference>
<protein>
    <recommendedName>
        <fullName evidence="2">Protein kinase domain-containing protein</fullName>
    </recommendedName>
</protein>
<dbReference type="AlphaFoldDB" id="A0A1D5V077"/>
<dbReference type="Gramene" id="TraesJAG2D03G01124670.1">
    <property type="protein sequence ID" value="TraesJAG2D03G01124670.1"/>
    <property type="gene ID" value="TraesJAG2D03G01124670"/>
</dbReference>
<dbReference type="PANTHER" id="PTHR45621">
    <property type="entry name" value="OS01G0588500 PROTEIN-RELATED"/>
    <property type="match status" value="1"/>
</dbReference>
<dbReference type="SUPFAM" id="SSF56112">
    <property type="entry name" value="Protein kinase-like (PK-like)"/>
    <property type="match status" value="2"/>
</dbReference>
<dbReference type="Gramene" id="TraesLAC2D03G01071880.1">
    <property type="protein sequence ID" value="TraesLAC2D03G01071880.1"/>
    <property type="gene ID" value="TraesLAC2D03G01071880"/>
</dbReference>
<dbReference type="Proteomes" id="UP000019116">
    <property type="component" value="Chromosome 2D"/>
</dbReference>
<evidence type="ECO:0000259" key="2">
    <source>
        <dbReference type="PROSITE" id="PS50011"/>
    </source>
</evidence>